<feature type="region of interest" description="Disordered" evidence="1">
    <location>
        <begin position="84"/>
        <end position="131"/>
    </location>
</feature>
<dbReference type="EMBL" id="KV751157">
    <property type="protein sequence ID" value="OCL01314.1"/>
    <property type="molecule type" value="Genomic_DNA"/>
</dbReference>
<accession>A0A8E2EMD5</accession>
<feature type="region of interest" description="Disordered" evidence="1">
    <location>
        <begin position="1"/>
        <end position="44"/>
    </location>
</feature>
<name>A0A8E2EMD5_9PEZI</name>
<evidence type="ECO:0000256" key="1">
    <source>
        <dbReference type="SAM" id="MobiDB-lite"/>
    </source>
</evidence>
<dbReference type="Proteomes" id="UP000250140">
    <property type="component" value="Unassembled WGS sequence"/>
</dbReference>
<feature type="compositionally biased region" description="Basic and acidic residues" evidence="1">
    <location>
        <begin position="19"/>
        <end position="33"/>
    </location>
</feature>
<evidence type="ECO:0000313" key="3">
    <source>
        <dbReference type="Proteomes" id="UP000250140"/>
    </source>
</evidence>
<dbReference type="OrthoDB" id="10044044at2759"/>
<gene>
    <name evidence="2" type="ORF">AOQ84DRAFT_220618</name>
</gene>
<dbReference type="AlphaFoldDB" id="A0A8E2EMD5"/>
<keyword evidence="3" id="KW-1185">Reference proteome</keyword>
<protein>
    <submittedName>
        <fullName evidence="2">Uncharacterized protein</fullName>
    </submittedName>
</protein>
<organism evidence="2 3">
    <name type="scientific">Glonium stellatum</name>
    <dbReference type="NCBI Taxonomy" id="574774"/>
    <lineage>
        <taxon>Eukaryota</taxon>
        <taxon>Fungi</taxon>
        <taxon>Dikarya</taxon>
        <taxon>Ascomycota</taxon>
        <taxon>Pezizomycotina</taxon>
        <taxon>Dothideomycetes</taxon>
        <taxon>Pleosporomycetidae</taxon>
        <taxon>Gloniales</taxon>
        <taxon>Gloniaceae</taxon>
        <taxon>Glonium</taxon>
    </lineage>
</organism>
<evidence type="ECO:0000313" key="2">
    <source>
        <dbReference type="EMBL" id="OCL01314.1"/>
    </source>
</evidence>
<feature type="compositionally biased region" description="Low complexity" evidence="1">
    <location>
        <begin position="112"/>
        <end position="122"/>
    </location>
</feature>
<reference evidence="2 3" key="1">
    <citation type="journal article" date="2016" name="Nat. Commun.">
        <title>Ectomycorrhizal ecology is imprinted in the genome of the dominant symbiotic fungus Cenococcum geophilum.</title>
        <authorList>
            <consortium name="DOE Joint Genome Institute"/>
            <person name="Peter M."/>
            <person name="Kohler A."/>
            <person name="Ohm R.A."/>
            <person name="Kuo A."/>
            <person name="Krutzmann J."/>
            <person name="Morin E."/>
            <person name="Arend M."/>
            <person name="Barry K.W."/>
            <person name="Binder M."/>
            <person name="Choi C."/>
            <person name="Clum A."/>
            <person name="Copeland A."/>
            <person name="Grisel N."/>
            <person name="Haridas S."/>
            <person name="Kipfer T."/>
            <person name="LaButti K."/>
            <person name="Lindquist E."/>
            <person name="Lipzen A."/>
            <person name="Maire R."/>
            <person name="Meier B."/>
            <person name="Mihaltcheva S."/>
            <person name="Molinier V."/>
            <person name="Murat C."/>
            <person name="Poggeler S."/>
            <person name="Quandt C.A."/>
            <person name="Sperisen C."/>
            <person name="Tritt A."/>
            <person name="Tisserant E."/>
            <person name="Crous P.W."/>
            <person name="Henrissat B."/>
            <person name="Nehls U."/>
            <person name="Egli S."/>
            <person name="Spatafora J.W."/>
            <person name="Grigoriev I.V."/>
            <person name="Martin F.M."/>
        </authorList>
    </citation>
    <scope>NUCLEOTIDE SEQUENCE [LARGE SCALE GENOMIC DNA]</scope>
    <source>
        <strain evidence="2 3">CBS 207.34</strain>
    </source>
</reference>
<proteinExistence type="predicted"/>
<sequence length="162" mass="17589">MSGAPRSSYYESSQVNRASVDRADDKATQEQVRRPSKVGGRQPIPKNVTHLVLMQPGSILKTLFRASFWTIPSASLSNKRTAADAAASGLKKHLSNSTMADAEPQPPPAAAPPAEEAPAAEEQLPKLSASEFRLYNHMAEQMDYYVRPTRSSPHPPQGPLPN</sequence>